<sequence length="330" mass="36101">MKQPLPPTAELAKLVRSGDRMWLARAITLIESRKREHRALAAELLTALMPFTGKADRIGLTGVPGVGKSTFIDQFGSNLTSEGHRVAVLAIDPSSSRTGGAILGDKTRMQRLAVDELAFIRPSPAGGSLGGVTRSTRETMLLCEAAGYDIIIVETVGVGQSETAVHDMVDIFVVLMLSGAGDELQGIKKGVLELADLIAVNKADGDNIKKANLAASDYRRAIRLMTPESKNWTPPVLTCSAAQNTGLDELWAQILKHREIKMISGEREERRHQQQIRWMWSMITDRLLDQFKDSPKVQERLQSVTALVKNGELPAAVAAESLLETFHQED</sequence>
<dbReference type="InterPro" id="IPR005129">
    <property type="entry name" value="GTPase_ArgK"/>
</dbReference>
<name>A0A6J7FKW5_9ZZZZ</name>
<dbReference type="GO" id="GO:0005525">
    <property type="term" value="F:GTP binding"/>
    <property type="evidence" value="ECO:0007669"/>
    <property type="project" value="InterPro"/>
</dbReference>
<dbReference type="NCBIfam" id="NF006958">
    <property type="entry name" value="PRK09435.1"/>
    <property type="match status" value="1"/>
</dbReference>
<reference evidence="2" key="1">
    <citation type="submission" date="2020-05" db="EMBL/GenBank/DDBJ databases">
        <authorList>
            <person name="Chiriac C."/>
            <person name="Salcher M."/>
            <person name="Ghai R."/>
            <person name="Kavagutti S V."/>
        </authorList>
    </citation>
    <scope>NUCLEOTIDE SEQUENCE</scope>
</reference>
<dbReference type="NCBIfam" id="TIGR00750">
    <property type="entry name" value="lao"/>
    <property type="match status" value="1"/>
</dbReference>
<gene>
    <name evidence="2" type="ORF">UFOPK3495_00514</name>
</gene>
<accession>A0A6J7FKW5</accession>
<dbReference type="AlphaFoldDB" id="A0A6J7FKW5"/>
<protein>
    <submittedName>
        <fullName evidence="2">Unannotated protein</fullName>
    </submittedName>
</protein>
<dbReference type="CDD" id="cd03114">
    <property type="entry name" value="MMAA-like"/>
    <property type="match status" value="1"/>
</dbReference>
<evidence type="ECO:0000313" key="2">
    <source>
        <dbReference type="EMBL" id="CAB4893019.1"/>
    </source>
</evidence>
<dbReference type="SUPFAM" id="SSF52540">
    <property type="entry name" value="P-loop containing nucleoside triphosphate hydrolases"/>
    <property type="match status" value="1"/>
</dbReference>
<organism evidence="2">
    <name type="scientific">freshwater metagenome</name>
    <dbReference type="NCBI Taxonomy" id="449393"/>
    <lineage>
        <taxon>unclassified sequences</taxon>
        <taxon>metagenomes</taxon>
        <taxon>ecological metagenomes</taxon>
    </lineage>
</organism>
<dbReference type="GO" id="GO:0005737">
    <property type="term" value="C:cytoplasm"/>
    <property type="evidence" value="ECO:0007669"/>
    <property type="project" value="TreeGrafter"/>
</dbReference>
<dbReference type="PANTHER" id="PTHR23408:SF3">
    <property type="entry name" value="METHYLMALONIC ACIDURIA TYPE A PROTEIN, MITOCHONDRIAL"/>
    <property type="match status" value="1"/>
</dbReference>
<dbReference type="Gene3D" id="1.10.287.130">
    <property type="match status" value="1"/>
</dbReference>
<dbReference type="InterPro" id="IPR027417">
    <property type="entry name" value="P-loop_NTPase"/>
</dbReference>
<dbReference type="GO" id="GO:0003924">
    <property type="term" value="F:GTPase activity"/>
    <property type="evidence" value="ECO:0007669"/>
    <property type="project" value="InterPro"/>
</dbReference>
<proteinExistence type="inferred from homology"/>
<dbReference type="EMBL" id="CAFBMC010000018">
    <property type="protein sequence ID" value="CAB4893019.1"/>
    <property type="molecule type" value="Genomic_DNA"/>
</dbReference>
<dbReference type="Gene3D" id="1.20.5.170">
    <property type="match status" value="1"/>
</dbReference>
<evidence type="ECO:0000256" key="1">
    <source>
        <dbReference type="ARBA" id="ARBA00009625"/>
    </source>
</evidence>
<comment type="similarity">
    <text evidence="1">Belongs to the SIMIBI class G3E GTPase family. ArgK/MeaB subfamily.</text>
</comment>
<dbReference type="Gene3D" id="3.40.50.300">
    <property type="entry name" value="P-loop containing nucleotide triphosphate hydrolases"/>
    <property type="match status" value="1"/>
</dbReference>
<dbReference type="PANTHER" id="PTHR23408">
    <property type="entry name" value="METHYLMALONYL-COA MUTASE"/>
    <property type="match status" value="1"/>
</dbReference>
<dbReference type="Pfam" id="PF03308">
    <property type="entry name" value="MeaB"/>
    <property type="match status" value="1"/>
</dbReference>